<evidence type="ECO:0000256" key="1">
    <source>
        <dbReference type="PROSITE-ProRule" id="PRU00420"/>
    </source>
</evidence>
<evidence type="ECO:0000313" key="2">
    <source>
        <dbReference type="EMBL" id="MEX5285528.1"/>
    </source>
</evidence>
<dbReference type="PANTHER" id="PTHR40398:SF1">
    <property type="entry name" value="PTS SYSTEM GLUCITOL_SORBITOL-SPECIFIC EIIA COMPONENT"/>
    <property type="match status" value="1"/>
</dbReference>
<dbReference type="RefSeq" id="WP_368847254.1">
    <property type="nucleotide sequence ID" value="NZ_CP194411.1"/>
</dbReference>
<sequence>MKFEVEVIRVGEMAADLLAGGHLIIFGDTPNEVLAEVCFMHTHGEICGDIEVGDTVVLGQKNFVITAIGEEALQTLAELGHCTFCFHGGTDVELPGQISLKGEEAPEALTIGDKIVIF</sequence>
<dbReference type="PANTHER" id="PTHR40398">
    <property type="entry name" value="PTS SYSTEM GLUCITOL/SORBITOL-SPECIFIC EIIA COMPONENT"/>
    <property type="match status" value="1"/>
</dbReference>
<reference evidence="2 3" key="1">
    <citation type="submission" date="2023-04" db="EMBL/GenBank/DDBJ databases">
        <title>Genome Sequence of Selenomonas sputigena ATCC 33150.</title>
        <authorList>
            <person name="Miller D.P."/>
            <person name="Anvari S."/>
            <person name="Polson S.W."/>
            <person name="Macdonald M."/>
            <person name="Mcdowell J.V."/>
        </authorList>
    </citation>
    <scope>NUCLEOTIDE SEQUENCE [LARGE SCALE GENOMIC DNA]</scope>
    <source>
        <strain evidence="2 3">ATCC 33150</strain>
    </source>
</reference>
<name>A0ABV3X5Q7_9FIRM</name>
<gene>
    <name evidence="2" type="ORF">QCO44_07750</name>
</gene>
<organism evidence="2 3">
    <name type="scientific">Selenomonas sputigena</name>
    <dbReference type="NCBI Taxonomy" id="69823"/>
    <lineage>
        <taxon>Bacteria</taxon>
        <taxon>Bacillati</taxon>
        <taxon>Bacillota</taxon>
        <taxon>Negativicutes</taxon>
        <taxon>Selenomonadales</taxon>
        <taxon>Selenomonadaceae</taxon>
        <taxon>Selenomonas</taxon>
    </lineage>
</organism>
<evidence type="ECO:0000313" key="3">
    <source>
        <dbReference type="Proteomes" id="UP001559623"/>
    </source>
</evidence>
<dbReference type="Gene3D" id="2.40.33.40">
    <property type="entry name" value="Phosphotransferase system, glucitol/sorbitol-specific IIA component"/>
    <property type="match status" value="1"/>
</dbReference>
<dbReference type="PROSITE" id="PS51097">
    <property type="entry name" value="PTS_EIIA_TYPE_5"/>
    <property type="match status" value="1"/>
</dbReference>
<dbReference type="Pfam" id="PF03829">
    <property type="entry name" value="PTSIIA_gutA"/>
    <property type="match status" value="1"/>
</dbReference>
<dbReference type="InterPro" id="IPR036665">
    <property type="entry name" value="PTS_IIA_glucitol/sorbitol_sf"/>
</dbReference>
<comment type="caution">
    <text evidence="2">The sequence shown here is derived from an EMBL/GenBank/DDBJ whole genome shotgun (WGS) entry which is preliminary data.</text>
</comment>
<proteinExistence type="predicted"/>
<keyword evidence="3" id="KW-1185">Reference proteome</keyword>
<feature type="modified residue" description="Phosphohistidine; by HPr" evidence="1">
    <location>
        <position position="41"/>
    </location>
</feature>
<protein>
    <submittedName>
        <fullName evidence="2">PTS glucitol/sorbitol transporter subunit IIA</fullName>
    </submittedName>
</protein>
<dbReference type="EMBL" id="JARVLH010000004">
    <property type="protein sequence ID" value="MEX5285528.1"/>
    <property type="molecule type" value="Genomic_DNA"/>
</dbReference>
<dbReference type="InterPro" id="IPR004716">
    <property type="entry name" value="PTS_IIA_glucitol/sorbitol-sp"/>
</dbReference>
<dbReference type="Proteomes" id="UP001559623">
    <property type="component" value="Unassembled WGS sequence"/>
</dbReference>
<dbReference type="SUPFAM" id="SSF141530">
    <property type="entry name" value="PTSIIA/GutA-like"/>
    <property type="match status" value="1"/>
</dbReference>
<accession>A0ABV3X5Q7</accession>